<evidence type="ECO:0000256" key="3">
    <source>
        <dbReference type="ARBA" id="ARBA00022692"/>
    </source>
</evidence>
<evidence type="ECO:0000256" key="5">
    <source>
        <dbReference type="ARBA" id="ARBA00022989"/>
    </source>
</evidence>
<keyword evidence="11" id="KW-1185">Reference proteome</keyword>
<dbReference type="Gene3D" id="1.25.40.10">
    <property type="entry name" value="Tetratricopeptide repeat domain"/>
    <property type="match status" value="1"/>
</dbReference>
<name>A0A9W6X7I6_9STRA</name>
<dbReference type="OrthoDB" id="187171at2759"/>
<evidence type="ECO:0000256" key="4">
    <source>
        <dbReference type="ARBA" id="ARBA00022801"/>
    </source>
</evidence>
<keyword evidence="7" id="KW-0106">Calcium</keyword>
<comment type="subcellular location">
    <subcellularLocation>
        <location evidence="1">Membrane</location>
        <topology evidence="1">Multi-pass membrane protein</topology>
    </subcellularLocation>
</comment>
<feature type="transmembrane region" description="Helical" evidence="9">
    <location>
        <begin position="94"/>
        <end position="112"/>
    </location>
</feature>
<dbReference type="AlphaFoldDB" id="A0A9W6X7I6"/>
<feature type="binding site" evidence="8">
    <location>
        <position position="141"/>
    </location>
    <ligand>
        <name>Zn(2+)</name>
        <dbReference type="ChEBI" id="CHEBI:29105"/>
        <note>catalytic</note>
    </ligand>
</feature>
<dbReference type="InterPro" id="IPR011990">
    <property type="entry name" value="TPR-like_helical_dom_sf"/>
</dbReference>
<evidence type="ECO:0000313" key="11">
    <source>
        <dbReference type="Proteomes" id="UP001165121"/>
    </source>
</evidence>
<proteinExistence type="inferred from homology"/>
<dbReference type="PANTHER" id="PTHR46852">
    <property type="entry name" value="ALKALINE CERAMIDASE"/>
    <property type="match status" value="1"/>
</dbReference>
<keyword evidence="8" id="KW-0862">Zinc</keyword>
<evidence type="ECO:0000256" key="7">
    <source>
        <dbReference type="PIRSR" id="PIRSR608901-1"/>
    </source>
</evidence>
<evidence type="ECO:0000256" key="6">
    <source>
        <dbReference type="ARBA" id="ARBA00023136"/>
    </source>
</evidence>
<dbReference type="EMBL" id="BSXT01000730">
    <property type="protein sequence ID" value="GMF33168.1"/>
    <property type="molecule type" value="Genomic_DNA"/>
</dbReference>
<organism evidence="10 11">
    <name type="scientific">Phytophthora fragariaefolia</name>
    <dbReference type="NCBI Taxonomy" id="1490495"/>
    <lineage>
        <taxon>Eukaryota</taxon>
        <taxon>Sar</taxon>
        <taxon>Stramenopiles</taxon>
        <taxon>Oomycota</taxon>
        <taxon>Peronosporomycetes</taxon>
        <taxon>Peronosporales</taxon>
        <taxon>Peronosporaceae</taxon>
        <taxon>Phytophthora</taxon>
    </lineage>
</organism>
<dbReference type="Proteomes" id="UP001165121">
    <property type="component" value="Unassembled WGS sequence"/>
</dbReference>
<feature type="transmembrane region" description="Helical" evidence="9">
    <location>
        <begin position="124"/>
        <end position="148"/>
    </location>
</feature>
<dbReference type="GO" id="GO:0016020">
    <property type="term" value="C:membrane"/>
    <property type="evidence" value="ECO:0007669"/>
    <property type="project" value="UniProtKB-SubCell"/>
</dbReference>
<feature type="transmembrane region" description="Helical" evidence="9">
    <location>
        <begin position="237"/>
        <end position="255"/>
    </location>
</feature>
<dbReference type="PANTHER" id="PTHR46852:SF1">
    <property type="entry name" value="ALKALINE PHYTOCERAMIDASE FAMILY PROTEIN, EXPRESSED"/>
    <property type="match status" value="1"/>
</dbReference>
<keyword evidence="5 9" id="KW-1133">Transmembrane helix</keyword>
<comment type="caution">
    <text evidence="10">The sequence shown here is derived from an EMBL/GenBank/DDBJ whole genome shotgun (WGS) entry which is preliminary data.</text>
</comment>
<dbReference type="GO" id="GO:0016811">
    <property type="term" value="F:hydrolase activity, acting on carbon-nitrogen (but not peptide) bonds, in linear amides"/>
    <property type="evidence" value="ECO:0007669"/>
    <property type="project" value="InterPro"/>
</dbReference>
<accession>A0A9W6X7I6</accession>
<gene>
    <name evidence="10" type="ORF">Pfra01_000813200</name>
</gene>
<feature type="transmembrane region" description="Helical" evidence="9">
    <location>
        <begin position="154"/>
        <end position="170"/>
    </location>
</feature>
<comment type="similarity">
    <text evidence="2">Belongs to the alkaline ceramidase family.</text>
</comment>
<reference evidence="10" key="1">
    <citation type="submission" date="2023-04" db="EMBL/GenBank/DDBJ databases">
        <title>Phytophthora fragariaefolia NBRC 109709.</title>
        <authorList>
            <person name="Ichikawa N."/>
            <person name="Sato H."/>
            <person name="Tonouchi N."/>
        </authorList>
    </citation>
    <scope>NUCLEOTIDE SEQUENCE</scope>
    <source>
        <strain evidence="10">NBRC 109709</strain>
    </source>
</reference>
<dbReference type="SUPFAM" id="SSF48452">
    <property type="entry name" value="TPR-like"/>
    <property type="match status" value="1"/>
</dbReference>
<evidence type="ECO:0000256" key="2">
    <source>
        <dbReference type="ARBA" id="ARBA00009780"/>
    </source>
</evidence>
<feature type="binding site" evidence="7">
    <location>
        <position position="93"/>
    </location>
    <ligand>
        <name>Ca(2+)</name>
        <dbReference type="ChEBI" id="CHEBI:29108"/>
    </ligand>
</feature>
<evidence type="ECO:0000313" key="10">
    <source>
        <dbReference type="EMBL" id="GMF33168.1"/>
    </source>
</evidence>
<comment type="cofactor">
    <cofactor evidence="8">
        <name>Zn(2+)</name>
        <dbReference type="ChEBI" id="CHEBI:29105"/>
    </cofactor>
</comment>
<feature type="binding site" evidence="7">
    <location>
        <position position="84"/>
    </location>
    <ligand>
        <name>Ca(2+)</name>
        <dbReference type="ChEBI" id="CHEBI:29108"/>
    </ligand>
</feature>
<dbReference type="GO" id="GO:0009651">
    <property type="term" value="P:response to salt stress"/>
    <property type="evidence" value="ECO:0007669"/>
    <property type="project" value="InterPro"/>
</dbReference>
<feature type="binding site" evidence="7">
    <location>
        <position position="82"/>
    </location>
    <ligand>
        <name>Ca(2+)</name>
        <dbReference type="ChEBI" id="CHEBI:29108"/>
    </ligand>
</feature>
<dbReference type="GO" id="GO:0098542">
    <property type="term" value="P:defense response to other organism"/>
    <property type="evidence" value="ECO:0007669"/>
    <property type="project" value="InterPro"/>
</dbReference>
<feature type="binding site" evidence="7">
    <location>
        <position position="80"/>
    </location>
    <ligand>
        <name>Ca(2+)</name>
        <dbReference type="ChEBI" id="CHEBI:29108"/>
    </ligand>
</feature>
<feature type="transmembrane region" description="Helical" evidence="9">
    <location>
        <begin position="182"/>
        <end position="202"/>
    </location>
</feature>
<keyword evidence="6 9" id="KW-0472">Membrane</keyword>
<feature type="binding site" evidence="7">
    <location>
        <position position="79"/>
    </location>
    <ligand>
        <name>Ca(2+)</name>
        <dbReference type="ChEBI" id="CHEBI:29108"/>
    </ligand>
</feature>
<protein>
    <submittedName>
        <fullName evidence="10">Unnamed protein product</fullName>
    </submittedName>
</protein>
<sequence length="783" mass="87746">MLSIPPVLNLRQIPSDRYFSELSQLTLKLTVTTAGDPKSFILAFAASPASRFRVSAMASSSMRSPAAVGFWGPPTSTIDWCESNYEHSFYIAEFWNTISNSLFVLLGLYGLYRSVKMGFEPRFHLQFIGVMVTGFGSAMFHGTLQYVYQQCDETPMVWSILAWIYIVYNNEIEQLPIRNASTYVIAFLTTIGAIFTVVHAIYRFTTVFQVFFGVLAVAGAGRLCVHYSEVKDPRARAVARSYVTSSLIGFAFWLMDYHYCHIVRGLPVNPQGHACAVTAIASSGGEVDGVFEVEIPSKGDICNSFTWLLQRLWRTAQKPQQAANIVAMMVRLGVLLCCCWLRYDRVGKLNEVEMLLKGCSDFCIEHEQVEEQAKRPLFLLGLITMVEKKEFHKALQCFRDVVGKCRQNCGEDGVFFYWYALALLQNGLASEANAALDEAIRANYAPSACLSLQALVNVQTKDFHAAAGQLRRALEIECLQTRSLFNYALLMGRMGNFEAQQQLLEYALEPPTNVVDERLACRKRKQSDESVNGSNEVDSFALFDKIKLAPLFPFQMTNALPSKIRVDLANAAMENDALLCLERVGECYEYLKRIVEPKLQEQMEQLTSVTLSDVVSGEIVSCHTQLLNNLAVVMSCRASVEAAIELLEESLQQYPDCLAIKFNLVLLLWRKDEKTTACSVWARTRGWNLSNDTPDSADDTRSTYSSVNAAVFTGTNEFPLISEHVRDNVNGVEGISTQQLLHLDALILSHWRKVRDSKLDGRSLQHVEYLESLGTSVIPSRDA</sequence>
<keyword evidence="3 9" id="KW-0812">Transmembrane</keyword>
<feature type="transmembrane region" description="Helical" evidence="9">
    <location>
        <begin position="208"/>
        <end position="225"/>
    </location>
</feature>
<evidence type="ECO:0000256" key="9">
    <source>
        <dbReference type="SAM" id="Phobius"/>
    </source>
</evidence>
<keyword evidence="4" id="KW-0378">Hydrolase</keyword>
<evidence type="ECO:0000256" key="8">
    <source>
        <dbReference type="PIRSR" id="PIRSR608901-2"/>
    </source>
</evidence>
<dbReference type="GO" id="GO:0006672">
    <property type="term" value="P:ceramide metabolic process"/>
    <property type="evidence" value="ECO:0007669"/>
    <property type="project" value="InterPro"/>
</dbReference>
<evidence type="ECO:0000256" key="1">
    <source>
        <dbReference type="ARBA" id="ARBA00004141"/>
    </source>
</evidence>
<dbReference type="InterPro" id="IPR044219">
    <property type="entry name" value="ACER_plant"/>
</dbReference>
<keyword evidence="7" id="KW-0479">Metal-binding</keyword>
<dbReference type="GO" id="GO:0006914">
    <property type="term" value="P:autophagy"/>
    <property type="evidence" value="ECO:0007669"/>
    <property type="project" value="InterPro"/>
</dbReference>
<dbReference type="InterPro" id="IPR008901">
    <property type="entry name" value="ACER"/>
</dbReference>
<dbReference type="Pfam" id="PF05875">
    <property type="entry name" value="Ceramidase"/>
    <property type="match status" value="1"/>
</dbReference>
<dbReference type="GO" id="GO:0046872">
    <property type="term" value="F:metal ion binding"/>
    <property type="evidence" value="ECO:0007669"/>
    <property type="project" value="UniProtKB-KW"/>
</dbReference>